<keyword evidence="1" id="KW-1133">Transmembrane helix</keyword>
<dbReference type="EMBL" id="VSSQ01004468">
    <property type="protein sequence ID" value="MPM25315.1"/>
    <property type="molecule type" value="Genomic_DNA"/>
</dbReference>
<keyword evidence="1" id="KW-0472">Membrane</keyword>
<feature type="transmembrane region" description="Helical" evidence="1">
    <location>
        <begin position="253"/>
        <end position="273"/>
    </location>
</feature>
<feature type="transmembrane region" description="Helical" evidence="1">
    <location>
        <begin position="65"/>
        <end position="84"/>
    </location>
</feature>
<sequence length="305" mass="34466">MFLFASIPWYSVLMWFAVLGGLILLNELARLNKWVALVLFLVVPAILPFTVWNKTAGAGSSVGDWFHWVKVYSALAGCLGFLALRFIKGLDKNKFMLMFPPFILAVNILEAVIRDFQVFHINGLVDGIYTIGGPWNIMNGIAGIINIITITGWMGIFVGKDKKHDMLWPDMLWFWIIAYDLWNFAYVYNCVSDHAFYAGAALLISCTIPAFFLKKGAWLQHRAQTLAFWMMFVMTVPSFVDTSMFAVKSSHNTTALWVVSGLALAANVGVLLYEIIKIFKHKRNPLKEEIYTDLAAYKAVVVENK</sequence>
<gene>
    <name evidence="2" type="ORF">SDC9_71806</name>
</gene>
<feature type="transmembrane region" description="Helical" evidence="1">
    <location>
        <begin position="34"/>
        <end position="53"/>
    </location>
</feature>
<feature type="transmembrane region" description="Helical" evidence="1">
    <location>
        <begin position="137"/>
        <end position="159"/>
    </location>
</feature>
<dbReference type="Pfam" id="PF18948">
    <property type="entry name" value="DUF5692"/>
    <property type="match status" value="1"/>
</dbReference>
<name>A0A644Y9U3_9ZZZZ</name>
<dbReference type="AlphaFoldDB" id="A0A644Y9U3"/>
<feature type="transmembrane region" description="Helical" evidence="1">
    <location>
        <begin position="225"/>
        <end position="247"/>
    </location>
</feature>
<comment type="caution">
    <text evidence="2">The sequence shown here is derived from an EMBL/GenBank/DDBJ whole genome shotgun (WGS) entry which is preliminary data.</text>
</comment>
<feature type="transmembrane region" description="Helical" evidence="1">
    <location>
        <begin position="171"/>
        <end position="188"/>
    </location>
</feature>
<feature type="transmembrane region" description="Helical" evidence="1">
    <location>
        <begin position="194"/>
        <end position="213"/>
    </location>
</feature>
<reference evidence="2" key="1">
    <citation type="submission" date="2019-08" db="EMBL/GenBank/DDBJ databases">
        <authorList>
            <person name="Kucharzyk K."/>
            <person name="Murdoch R.W."/>
            <person name="Higgins S."/>
            <person name="Loffler F."/>
        </authorList>
    </citation>
    <scope>NUCLEOTIDE SEQUENCE</scope>
</reference>
<keyword evidence="1" id="KW-0812">Transmembrane</keyword>
<organism evidence="2">
    <name type="scientific">bioreactor metagenome</name>
    <dbReference type="NCBI Taxonomy" id="1076179"/>
    <lineage>
        <taxon>unclassified sequences</taxon>
        <taxon>metagenomes</taxon>
        <taxon>ecological metagenomes</taxon>
    </lineage>
</organism>
<protein>
    <submittedName>
        <fullName evidence="2">Uncharacterized protein</fullName>
    </submittedName>
</protein>
<feature type="transmembrane region" description="Helical" evidence="1">
    <location>
        <begin position="96"/>
        <end position="117"/>
    </location>
</feature>
<accession>A0A644Y9U3</accession>
<evidence type="ECO:0000256" key="1">
    <source>
        <dbReference type="SAM" id="Phobius"/>
    </source>
</evidence>
<evidence type="ECO:0000313" key="2">
    <source>
        <dbReference type="EMBL" id="MPM25315.1"/>
    </source>
</evidence>
<feature type="transmembrane region" description="Helical" evidence="1">
    <location>
        <begin position="6"/>
        <end position="25"/>
    </location>
</feature>
<proteinExistence type="predicted"/>
<dbReference type="InterPro" id="IPR043747">
    <property type="entry name" value="DUF5692"/>
</dbReference>